<dbReference type="InterPro" id="IPR036890">
    <property type="entry name" value="HATPase_C_sf"/>
</dbReference>
<dbReference type="InterPro" id="IPR000014">
    <property type="entry name" value="PAS"/>
</dbReference>
<comment type="caution">
    <text evidence="8">The sequence shown here is derived from an EMBL/GenBank/DDBJ whole genome shotgun (WGS) entry which is preliminary data.</text>
</comment>
<dbReference type="InterPro" id="IPR003661">
    <property type="entry name" value="HisK_dim/P_dom"/>
</dbReference>
<feature type="domain" description="PAS" evidence="7">
    <location>
        <begin position="482"/>
        <end position="569"/>
    </location>
</feature>
<evidence type="ECO:0000256" key="1">
    <source>
        <dbReference type="ARBA" id="ARBA00000085"/>
    </source>
</evidence>
<dbReference type="InterPro" id="IPR003594">
    <property type="entry name" value="HATPase_dom"/>
</dbReference>
<evidence type="ECO:0000259" key="7">
    <source>
        <dbReference type="PROSITE" id="PS50112"/>
    </source>
</evidence>
<evidence type="ECO:0000259" key="6">
    <source>
        <dbReference type="PROSITE" id="PS50109"/>
    </source>
</evidence>
<dbReference type="Gene3D" id="1.10.287.130">
    <property type="match status" value="1"/>
</dbReference>
<keyword evidence="3" id="KW-0597">Phosphoprotein</keyword>
<dbReference type="Pfam" id="PF00512">
    <property type="entry name" value="HisKA"/>
    <property type="match status" value="1"/>
</dbReference>
<protein>
    <recommendedName>
        <fullName evidence="2">histidine kinase</fullName>
        <ecNumber evidence="2">2.7.13.3</ecNumber>
    </recommendedName>
</protein>
<dbReference type="SMART" id="SM00091">
    <property type="entry name" value="PAS"/>
    <property type="match status" value="3"/>
</dbReference>
<dbReference type="NCBIfam" id="TIGR00229">
    <property type="entry name" value="sensory_box"/>
    <property type="match status" value="1"/>
</dbReference>
<dbReference type="PROSITE" id="PS50109">
    <property type="entry name" value="HIS_KIN"/>
    <property type="match status" value="1"/>
</dbReference>
<dbReference type="AlphaFoldDB" id="A0A2T4VYS3"/>
<dbReference type="GO" id="GO:0009927">
    <property type="term" value="F:histidine phosphotransfer kinase activity"/>
    <property type="evidence" value="ECO:0007669"/>
    <property type="project" value="TreeGrafter"/>
</dbReference>
<organism evidence="8 9">
    <name type="scientific">Candidatus Liberibacter europaeus</name>
    <dbReference type="NCBI Taxonomy" id="744859"/>
    <lineage>
        <taxon>Bacteria</taxon>
        <taxon>Pseudomonadati</taxon>
        <taxon>Pseudomonadota</taxon>
        <taxon>Alphaproteobacteria</taxon>
        <taxon>Hyphomicrobiales</taxon>
        <taxon>Rhizobiaceae</taxon>
        <taxon>Liberibacter</taxon>
    </lineage>
</organism>
<evidence type="ECO:0000313" key="9">
    <source>
        <dbReference type="Proteomes" id="UP000240811"/>
    </source>
</evidence>
<dbReference type="PANTHER" id="PTHR43047:SF72">
    <property type="entry name" value="OSMOSENSING HISTIDINE PROTEIN KINASE SLN1"/>
    <property type="match status" value="1"/>
</dbReference>
<evidence type="ECO:0000256" key="3">
    <source>
        <dbReference type="ARBA" id="ARBA00022553"/>
    </source>
</evidence>
<dbReference type="SUPFAM" id="SSF47384">
    <property type="entry name" value="Homodimeric domain of signal transducing histidine kinase"/>
    <property type="match status" value="1"/>
</dbReference>
<dbReference type="Proteomes" id="UP000240811">
    <property type="component" value="Unassembled WGS sequence"/>
</dbReference>
<dbReference type="GO" id="GO:0005886">
    <property type="term" value="C:plasma membrane"/>
    <property type="evidence" value="ECO:0007669"/>
    <property type="project" value="TreeGrafter"/>
</dbReference>
<evidence type="ECO:0000256" key="4">
    <source>
        <dbReference type="ARBA" id="ARBA00022679"/>
    </source>
</evidence>
<sequence>MSFDSINSKTNNILTNNCKNNEHNLPIRETKDRLNTKNYTTENDSKKECLKELSPVDEEKNLGVNICCSTNTYESKNTFLFDPKPRTIRFTWKIDSDGYIFEISKELSQTIGPYVLRIIGIKFCDINNLLHIDPTECLYEILKQQNTWYGKTTFWPIEGTDLIVPIDLSALPMYSRNHEFQGFKGLGIIHVDKYSNDPNQLGKILESILSTLNNNETRNDLVQKDDSALSNYKEIPFCNTISHDIAKEKNITENHMSKRYKVCLSENFDIQNKMAFLSEYYLTKGDSLKLTNHTPSSKNEDSCLVNNDLNHTVNLNRYTKDAYIKNNTKNVAEDSSHDYHPSLSDYFDEGENLTPASVDKYHIAFIVHSNGCLLYANPSFLLLTGYKNIEEIKKAGGLDTLLEIQNVYKSGRPLGSVALYRSDCVSIAVSAHLHSIKWNGENSLAMTFVPFERKINFTQNISQTKTVEHNIEKSTPHKTEIDAIQLCSILEIASDGIAIIDADGNIISTNQAITDLFGYPQHDLLNKPLTKIFACENESMMSIYLSEIVFLDTGNKIKKSTVGRTIKGDLISIRVTIKKLPFSNCYCLIVHNISEFKQEKKDLYDNKKIVEKEKYTKIDLLARISHEIRTPLTAIIGFSEAIKNQKFGYVGNPRYVEYANYINQSSNLVLDIVNDLLDISKIESGQMNLSFQYLSLNDIISEAISLIQLYANDKRILVRTSFSRKIPQILADVRSIKQIALNILSNAIHFTPSGGQIIISTACTRNKSVVFRVRDTGIGMTNYELEKAMQPFGQIPNSEQACGEGTGLGLPITKAMVDANMGKFYVFSTPSKGTLVEIIFPIKKAS</sequence>
<dbReference type="SMART" id="SM00387">
    <property type="entry name" value="HATPase_c"/>
    <property type="match status" value="1"/>
</dbReference>
<dbReference type="Gene3D" id="3.30.450.20">
    <property type="entry name" value="PAS domain"/>
    <property type="match status" value="1"/>
</dbReference>
<dbReference type="SUPFAM" id="SSF55785">
    <property type="entry name" value="PYP-like sensor domain (PAS domain)"/>
    <property type="match status" value="1"/>
</dbReference>
<dbReference type="Pfam" id="PF13426">
    <property type="entry name" value="PAS_9"/>
    <property type="match status" value="2"/>
</dbReference>
<dbReference type="PROSITE" id="PS50112">
    <property type="entry name" value="PAS"/>
    <property type="match status" value="1"/>
</dbReference>
<dbReference type="InterPro" id="IPR005467">
    <property type="entry name" value="His_kinase_dom"/>
</dbReference>
<dbReference type="PANTHER" id="PTHR43047">
    <property type="entry name" value="TWO-COMPONENT HISTIDINE PROTEIN KINASE"/>
    <property type="match status" value="1"/>
</dbReference>
<evidence type="ECO:0000256" key="2">
    <source>
        <dbReference type="ARBA" id="ARBA00012438"/>
    </source>
</evidence>
<dbReference type="InterPro" id="IPR036097">
    <property type="entry name" value="HisK_dim/P_sf"/>
</dbReference>
<dbReference type="CDD" id="cd00130">
    <property type="entry name" value="PAS"/>
    <property type="match status" value="1"/>
</dbReference>
<comment type="catalytic activity">
    <reaction evidence="1">
        <text>ATP + protein L-histidine = ADP + protein N-phospho-L-histidine.</text>
        <dbReference type="EC" id="2.7.13.3"/>
    </reaction>
</comment>
<keyword evidence="5 8" id="KW-0418">Kinase</keyword>
<dbReference type="EMBL" id="PSQJ01000001">
    <property type="protein sequence ID" value="PTL86916.1"/>
    <property type="molecule type" value="Genomic_DNA"/>
</dbReference>
<feature type="domain" description="Histidine kinase" evidence="6">
    <location>
        <begin position="623"/>
        <end position="844"/>
    </location>
</feature>
<dbReference type="Gene3D" id="3.30.565.10">
    <property type="entry name" value="Histidine kinase-like ATPase, C-terminal domain"/>
    <property type="match status" value="1"/>
</dbReference>
<dbReference type="SUPFAM" id="SSF55874">
    <property type="entry name" value="ATPase domain of HSP90 chaperone/DNA topoisomerase II/histidine kinase"/>
    <property type="match status" value="1"/>
</dbReference>
<evidence type="ECO:0000313" key="8">
    <source>
        <dbReference type="EMBL" id="PTL86916.1"/>
    </source>
</evidence>
<dbReference type="SMART" id="SM00388">
    <property type="entry name" value="HisKA"/>
    <property type="match status" value="1"/>
</dbReference>
<dbReference type="PRINTS" id="PR00344">
    <property type="entry name" value="BCTRLSENSOR"/>
</dbReference>
<dbReference type="GO" id="GO:0000155">
    <property type="term" value="F:phosphorelay sensor kinase activity"/>
    <property type="evidence" value="ECO:0007669"/>
    <property type="project" value="InterPro"/>
</dbReference>
<dbReference type="Pfam" id="PF02518">
    <property type="entry name" value="HATPase_c"/>
    <property type="match status" value="1"/>
</dbReference>
<dbReference type="InterPro" id="IPR035965">
    <property type="entry name" value="PAS-like_dom_sf"/>
</dbReference>
<keyword evidence="4" id="KW-0808">Transferase</keyword>
<proteinExistence type="predicted"/>
<evidence type="ECO:0000256" key="5">
    <source>
        <dbReference type="ARBA" id="ARBA00022777"/>
    </source>
</evidence>
<gene>
    <name evidence="8" type="ORF">C4617_00390</name>
</gene>
<name>A0A2T4VYS3_9HYPH</name>
<reference evidence="9" key="1">
    <citation type="submission" date="2018-02" db="EMBL/GenBank/DDBJ databases">
        <title>Genome sequence of Candidatus Liberibacter europaeus.</title>
        <authorList>
            <person name="Frampton R.A."/>
            <person name="Thompson S.M."/>
            <person name="David C."/>
            <person name="Addison S.M."/>
            <person name="Smith G.R."/>
        </authorList>
    </citation>
    <scope>NUCLEOTIDE SEQUENCE [LARGE SCALE GENOMIC DNA]</scope>
</reference>
<accession>A0A2T4VYS3</accession>
<dbReference type="CDD" id="cd00082">
    <property type="entry name" value="HisKA"/>
    <property type="match status" value="1"/>
</dbReference>
<dbReference type="EC" id="2.7.13.3" evidence="2"/>
<dbReference type="InterPro" id="IPR004358">
    <property type="entry name" value="Sig_transdc_His_kin-like_C"/>
</dbReference>